<dbReference type="PANTHER" id="PTHR24148:SF73">
    <property type="entry name" value="HET DOMAIN PROTEIN (AFU_ORTHOLOGUE AFUA_8G01020)"/>
    <property type="match status" value="1"/>
</dbReference>
<dbReference type="eggNOG" id="ENOG502SMU2">
    <property type="taxonomic scope" value="Eukaryota"/>
</dbReference>
<dbReference type="Proteomes" id="UP000016935">
    <property type="component" value="Unassembled WGS sequence"/>
</dbReference>
<reference evidence="2 3" key="2">
    <citation type="journal article" date="2013" name="PLoS Genet.">
        <title>Comparative genome structure, secondary metabolite, and effector coding capacity across Cochliobolus pathogens.</title>
        <authorList>
            <person name="Condon B.J."/>
            <person name="Leng Y."/>
            <person name="Wu D."/>
            <person name="Bushley K.E."/>
            <person name="Ohm R.A."/>
            <person name="Otillar R."/>
            <person name="Martin J."/>
            <person name="Schackwitz W."/>
            <person name="Grimwood J."/>
            <person name="MohdZainudin N."/>
            <person name="Xue C."/>
            <person name="Wang R."/>
            <person name="Manning V.A."/>
            <person name="Dhillon B."/>
            <person name="Tu Z.J."/>
            <person name="Steffenson B.J."/>
            <person name="Salamov A."/>
            <person name="Sun H."/>
            <person name="Lowry S."/>
            <person name="LaButti K."/>
            <person name="Han J."/>
            <person name="Copeland A."/>
            <person name="Lindquist E."/>
            <person name="Barry K."/>
            <person name="Schmutz J."/>
            <person name="Baker S.E."/>
            <person name="Ciuffetti L.M."/>
            <person name="Grigoriev I.V."/>
            <person name="Zhong S."/>
            <person name="Turgeon B.G."/>
        </authorList>
    </citation>
    <scope>NUCLEOTIDE SEQUENCE [LARGE SCALE GENOMIC DNA]</scope>
    <source>
        <strain evidence="3">28A</strain>
    </source>
</reference>
<protein>
    <recommendedName>
        <fullName evidence="1">Heterokaryon incompatibility domain-containing protein</fullName>
    </recommendedName>
</protein>
<dbReference type="HOGENOM" id="CLU_004184_7_4_1"/>
<dbReference type="OrthoDB" id="2157530at2759"/>
<evidence type="ECO:0000313" key="3">
    <source>
        <dbReference type="Proteomes" id="UP000016935"/>
    </source>
</evidence>
<dbReference type="AlphaFoldDB" id="R0K255"/>
<accession>R0K255</accession>
<proteinExistence type="predicted"/>
<gene>
    <name evidence="2" type="ORF">SETTUDRAFT_138258</name>
</gene>
<dbReference type="Pfam" id="PF06985">
    <property type="entry name" value="HET"/>
    <property type="match status" value="1"/>
</dbReference>
<dbReference type="GeneID" id="19396452"/>
<dbReference type="InterPro" id="IPR052895">
    <property type="entry name" value="HetReg/Transcr_Mod"/>
</dbReference>
<evidence type="ECO:0000313" key="2">
    <source>
        <dbReference type="EMBL" id="EOA83694.1"/>
    </source>
</evidence>
<reference evidence="2 3" key="1">
    <citation type="journal article" date="2012" name="PLoS Pathog.">
        <title>Diverse lifestyles and strategies of plant pathogenesis encoded in the genomes of eighteen Dothideomycetes fungi.</title>
        <authorList>
            <person name="Ohm R.A."/>
            <person name="Feau N."/>
            <person name="Henrissat B."/>
            <person name="Schoch C.L."/>
            <person name="Horwitz B.A."/>
            <person name="Barry K.W."/>
            <person name="Condon B.J."/>
            <person name="Copeland A.C."/>
            <person name="Dhillon B."/>
            <person name="Glaser F."/>
            <person name="Hesse C.N."/>
            <person name="Kosti I."/>
            <person name="LaButti K."/>
            <person name="Lindquist E.A."/>
            <person name="Lucas S."/>
            <person name="Salamov A.A."/>
            <person name="Bradshaw R.E."/>
            <person name="Ciuffetti L."/>
            <person name="Hamelin R.C."/>
            <person name="Kema G.H.J."/>
            <person name="Lawrence C."/>
            <person name="Scott J.A."/>
            <person name="Spatafora J.W."/>
            <person name="Turgeon B.G."/>
            <person name="de Wit P.J.G.M."/>
            <person name="Zhong S."/>
            <person name="Goodwin S.B."/>
            <person name="Grigoriev I.V."/>
        </authorList>
    </citation>
    <scope>NUCLEOTIDE SEQUENCE [LARGE SCALE GENOMIC DNA]</scope>
    <source>
        <strain evidence="3">28A</strain>
    </source>
</reference>
<evidence type="ECO:0000259" key="1">
    <source>
        <dbReference type="Pfam" id="PF06985"/>
    </source>
</evidence>
<keyword evidence="3" id="KW-1185">Reference proteome</keyword>
<dbReference type="PANTHER" id="PTHR24148">
    <property type="entry name" value="ANKYRIN REPEAT DOMAIN-CONTAINING PROTEIN 39 HOMOLOG-RELATED"/>
    <property type="match status" value="1"/>
</dbReference>
<name>R0K255_EXST2</name>
<feature type="domain" description="Heterokaryon incompatibility" evidence="1">
    <location>
        <begin position="47"/>
        <end position="216"/>
    </location>
</feature>
<dbReference type="EMBL" id="KB908814">
    <property type="protein sequence ID" value="EOA83694.1"/>
    <property type="molecule type" value="Genomic_DNA"/>
</dbReference>
<sequence length="531" mass="60400">MTDSSLYQPLDTTRDEFRLLRIEPSHDFDNIISCQLFTVSRADKPSYCTLSYEWGDKTVTKPMLANGIIVQVTRNLEAALRRIRQSNPKVVIWVDAVCINQHDIVERNSQVAMMGKLYSETTLTYAWLGEDNDGSAQNAFQFIRSYFGHFSKRVEDIDNFILKMTKNIYDDAYFEARDQVMDNLQNGKLALDMFKFHDISKVSLRTYWFRTWVQQELILSPRVVLISGPAAISFNLMYIEPNHAGVHRNGGWGPDIYPTVRSYHLRTSGCNIDVVKSVVPFKQSSEALDILLDFIATNITTSHPTGVTFLQALCCNIFEFRTFADFQNPKSIIEIRSFLHCILKCGEERSMSHPRFNLLAHEHNLNTVFESPPREISSSLRFAQITGAIDHLMEPYKGAQDHSAFLKMTPQERMAPFWGSETYPDAFTADIDWQVPSSEADLPRMMEGAQDWCCGKALIITEQGFTGFTTWDASAGDDICIIAGCPWPTVVRKSGDYHEMVGGGFIFGLMDGELFRDGRLTADSQQIFEFI</sequence>
<organism evidence="2 3">
    <name type="scientific">Exserohilum turcicum (strain 28A)</name>
    <name type="common">Northern leaf blight fungus</name>
    <name type="synonym">Setosphaeria turcica</name>
    <dbReference type="NCBI Taxonomy" id="671987"/>
    <lineage>
        <taxon>Eukaryota</taxon>
        <taxon>Fungi</taxon>
        <taxon>Dikarya</taxon>
        <taxon>Ascomycota</taxon>
        <taxon>Pezizomycotina</taxon>
        <taxon>Dothideomycetes</taxon>
        <taxon>Pleosporomycetidae</taxon>
        <taxon>Pleosporales</taxon>
        <taxon>Pleosporineae</taxon>
        <taxon>Pleosporaceae</taxon>
        <taxon>Exserohilum</taxon>
    </lineage>
</organism>
<dbReference type="InterPro" id="IPR010730">
    <property type="entry name" value="HET"/>
</dbReference>
<dbReference type="RefSeq" id="XP_008028211.1">
    <property type="nucleotide sequence ID" value="XM_008030020.1"/>
</dbReference>